<comment type="caution">
    <text evidence="5">The sequence shown here is derived from an EMBL/GenBank/DDBJ whole genome shotgun (WGS) entry which is preliminary data.</text>
</comment>
<protein>
    <submittedName>
        <fullName evidence="5">Aldehyde oxidase</fullName>
    </submittedName>
</protein>
<keyword evidence="3" id="KW-0560">Oxidoreductase</keyword>
<name>A0A656JWU5_PSESF</name>
<dbReference type="AlphaFoldDB" id="A0A656JWU5"/>
<evidence type="ECO:0000256" key="3">
    <source>
        <dbReference type="ARBA" id="ARBA00023002"/>
    </source>
</evidence>
<evidence type="ECO:0000256" key="2">
    <source>
        <dbReference type="ARBA" id="ARBA00022505"/>
    </source>
</evidence>
<dbReference type="EMBL" id="AOKF01001608">
    <property type="protein sequence ID" value="EPN58732.1"/>
    <property type="molecule type" value="Genomic_DNA"/>
</dbReference>
<dbReference type="PANTHER" id="PTHR11908:SF132">
    <property type="entry name" value="ALDEHYDE OXIDASE 1-RELATED"/>
    <property type="match status" value="1"/>
</dbReference>
<gene>
    <name evidence="5" type="ORF">A245_19116</name>
</gene>
<organism evidence="5 6">
    <name type="scientific">Pseudomonas syringae pv. actinidiae ICMP 19096</name>
    <dbReference type="NCBI Taxonomy" id="1194405"/>
    <lineage>
        <taxon>Bacteria</taxon>
        <taxon>Pseudomonadati</taxon>
        <taxon>Pseudomonadota</taxon>
        <taxon>Gammaproteobacteria</taxon>
        <taxon>Pseudomonadales</taxon>
        <taxon>Pseudomonadaceae</taxon>
        <taxon>Pseudomonas</taxon>
        <taxon>Pseudomonas syringae</taxon>
    </lineage>
</organism>
<dbReference type="InterPro" id="IPR036856">
    <property type="entry name" value="Ald_Oxase/Xan_DH_a/b_sf"/>
</dbReference>
<dbReference type="SMART" id="SM01008">
    <property type="entry name" value="Ald_Xan_dh_C"/>
    <property type="match status" value="1"/>
</dbReference>
<proteinExistence type="inferred from homology"/>
<dbReference type="InterPro" id="IPR000674">
    <property type="entry name" value="Ald_Oxase/Xan_DH_a/b"/>
</dbReference>
<dbReference type="Pfam" id="PF01315">
    <property type="entry name" value="Ald_Xan_dh_C"/>
    <property type="match status" value="1"/>
</dbReference>
<reference evidence="5 6" key="1">
    <citation type="journal article" date="2013" name="PLoS Pathog.">
        <title>Genomic analysis of the Kiwifruit pathogen Pseudomonas syringae pv. actinidiae provides insight into the origins of an emergent plant disease.</title>
        <authorList>
            <person name="McCann H.C."/>
            <person name="Rikkerink E.H."/>
            <person name="Bertels F."/>
            <person name="Fiers M."/>
            <person name="Lu A."/>
            <person name="Rees-George J."/>
            <person name="Andersen M.T."/>
            <person name="Gleave A.P."/>
            <person name="Haubold B."/>
            <person name="Wohlers M.W."/>
            <person name="Guttman D.S."/>
            <person name="Wang P.W."/>
            <person name="Straub C."/>
            <person name="Vanneste J.L."/>
            <person name="Rainey P.B."/>
            <person name="Templeton M.D."/>
        </authorList>
    </citation>
    <scope>NUCLEOTIDE SEQUENCE [LARGE SCALE GENOMIC DNA]</scope>
    <source>
        <strain evidence="5 6">ICMP 19096</strain>
    </source>
</reference>
<evidence type="ECO:0000313" key="5">
    <source>
        <dbReference type="EMBL" id="EPN58732.1"/>
    </source>
</evidence>
<dbReference type="Proteomes" id="UP000018849">
    <property type="component" value="Unassembled WGS sequence"/>
</dbReference>
<dbReference type="GO" id="GO:0005506">
    <property type="term" value="F:iron ion binding"/>
    <property type="evidence" value="ECO:0007669"/>
    <property type="project" value="InterPro"/>
</dbReference>
<feature type="domain" description="Aldehyde oxidase/xanthine dehydrogenase a/b hammerhead" evidence="4">
    <location>
        <begin position="1"/>
        <end position="106"/>
    </location>
</feature>
<dbReference type="SUPFAM" id="SSF54665">
    <property type="entry name" value="CO dehydrogenase molybdoprotein N-domain-like"/>
    <property type="match status" value="1"/>
</dbReference>
<dbReference type="PANTHER" id="PTHR11908">
    <property type="entry name" value="XANTHINE DEHYDROGENASE"/>
    <property type="match status" value="1"/>
</dbReference>
<evidence type="ECO:0000256" key="1">
    <source>
        <dbReference type="ARBA" id="ARBA00006849"/>
    </source>
</evidence>
<evidence type="ECO:0000313" key="6">
    <source>
        <dbReference type="Proteomes" id="UP000018849"/>
    </source>
</evidence>
<sequence length="124" mass="13679">MLYAYGVYSTIANGRVVAINDQQAKAMPGVVDIFHHGNFPTLHRTPNTKLSFAKMLSASKADEHRLPFEDDKVYYPGQFVALVVAESFEQARAAAHRVTVDYDERPAVKDLQEGLRVNGTRGGG</sequence>
<keyword evidence="2" id="KW-0500">Molybdenum</keyword>
<comment type="similarity">
    <text evidence="1">Belongs to the xanthine dehydrogenase family.</text>
</comment>
<feature type="non-terminal residue" evidence="5">
    <location>
        <position position="124"/>
    </location>
</feature>
<dbReference type="Gene3D" id="3.90.1170.50">
    <property type="entry name" value="Aldehyde oxidase/xanthine dehydrogenase, a/b hammerhead"/>
    <property type="match status" value="1"/>
</dbReference>
<dbReference type="InterPro" id="IPR016208">
    <property type="entry name" value="Ald_Oxase/xanthine_DH-like"/>
</dbReference>
<evidence type="ECO:0000259" key="4">
    <source>
        <dbReference type="SMART" id="SM01008"/>
    </source>
</evidence>
<dbReference type="GO" id="GO:0016491">
    <property type="term" value="F:oxidoreductase activity"/>
    <property type="evidence" value="ECO:0007669"/>
    <property type="project" value="UniProtKB-KW"/>
</dbReference>
<accession>A0A656JWU5</accession>